<name>A0A4Y2GKI4_ARAVE</name>
<reference evidence="3 4" key="1">
    <citation type="journal article" date="2019" name="Sci. Rep.">
        <title>Orb-weaving spider Araneus ventricosus genome elucidates the spidroin gene catalogue.</title>
        <authorList>
            <person name="Kono N."/>
            <person name="Nakamura H."/>
            <person name="Ohtoshi R."/>
            <person name="Moran D.A.P."/>
            <person name="Shinohara A."/>
            <person name="Yoshida Y."/>
            <person name="Fujiwara M."/>
            <person name="Mori M."/>
            <person name="Tomita M."/>
            <person name="Arakawa K."/>
        </authorList>
    </citation>
    <scope>NUCLEOTIDE SEQUENCE [LARGE SCALE GENOMIC DNA]</scope>
</reference>
<gene>
    <name evidence="3" type="primary">pol_1010</name>
    <name evidence="3" type="ORF">AVEN_138534_1</name>
</gene>
<dbReference type="SUPFAM" id="SSF56672">
    <property type="entry name" value="DNA/RNA polymerases"/>
    <property type="match status" value="1"/>
</dbReference>
<dbReference type="Gene3D" id="1.10.340.70">
    <property type="match status" value="1"/>
</dbReference>
<dbReference type="GO" id="GO:0003964">
    <property type="term" value="F:RNA-directed DNA polymerase activity"/>
    <property type="evidence" value="ECO:0007669"/>
    <property type="project" value="UniProtKB-EC"/>
</dbReference>
<dbReference type="PANTHER" id="PTHR37984:SF15">
    <property type="entry name" value="INTEGRASE CATALYTIC DOMAIN-CONTAINING PROTEIN"/>
    <property type="match status" value="1"/>
</dbReference>
<dbReference type="EC" id="2.7.7.49" evidence="1"/>
<dbReference type="InterPro" id="IPR001584">
    <property type="entry name" value="Integrase_cat-core"/>
</dbReference>
<dbReference type="GO" id="GO:0042575">
    <property type="term" value="C:DNA polymerase complex"/>
    <property type="evidence" value="ECO:0007669"/>
    <property type="project" value="UniProtKB-ARBA"/>
</dbReference>
<dbReference type="GO" id="GO:0003676">
    <property type="term" value="F:nucleic acid binding"/>
    <property type="evidence" value="ECO:0007669"/>
    <property type="project" value="InterPro"/>
</dbReference>
<dbReference type="Gene3D" id="3.30.70.270">
    <property type="match status" value="2"/>
</dbReference>
<dbReference type="AlphaFoldDB" id="A0A4Y2GKI4"/>
<feature type="domain" description="Integrase catalytic" evidence="2">
    <location>
        <begin position="284"/>
        <end position="412"/>
    </location>
</feature>
<dbReference type="InterPro" id="IPR012337">
    <property type="entry name" value="RNaseH-like_sf"/>
</dbReference>
<dbReference type="SUPFAM" id="SSF53098">
    <property type="entry name" value="Ribonuclease H-like"/>
    <property type="match status" value="1"/>
</dbReference>
<dbReference type="InterPro" id="IPR041588">
    <property type="entry name" value="Integrase_H2C2"/>
</dbReference>
<keyword evidence="4" id="KW-1185">Reference proteome</keyword>
<evidence type="ECO:0000256" key="1">
    <source>
        <dbReference type="ARBA" id="ARBA00012493"/>
    </source>
</evidence>
<dbReference type="OrthoDB" id="422540at2759"/>
<dbReference type="Gene3D" id="3.10.10.10">
    <property type="entry name" value="HIV Type 1 Reverse Transcriptase, subunit A, domain 1"/>
    <property type="match status" value="1"/>
</dbReference>
<dbReference type="InterPro" id="IPR036397">
    <property type="entry name" value="RNaseH_sf"/>
</dbReference>
<evidence type="ECO:0000313" key="4">
    <source>
        <dbReference type="Proteomes" id="UP000499080"/>
    </source>
</evidence>
<dbReference type="CDD" id="cd01647">
    <property type="entry name" value="RT_LTR"/>
    <property type="match status" value="1"/>
</dbReference>
<dbReference type="GO" id="GO:0015074">
    <property type="term" value="P:DNA integration"/>
    <property type="evidence" value="ECO:0007669"/>
    <property type="project" value="InterPro"/>
</dbReference>
<dbReference type="InterPro" id="IPR043128">
    <property type="entry name" value="Rev_trsase/Diguanyl_cyclase"/>
</dbReference>
<dbReference type="InterPro" id="IPR050951">
    <property type="entry name" value="Retrovirus_Pol_polyprotein"/>
</dbReference>
<proteinExistence type="predicted"/>
<accession>A0A4Y2GKI4</accession>
<dbReference type="FunFam" id="1.10.340.70:FF:000004">
    <property type="entry name" value="Retrovirus-related Pol polyprotein from transposon 297-like Protein"/>
    <property type="match status" value="1"/>
</dbReference>
<dbReference type="Gene3D" id="3.30.420.10">
    <property type="entry name" value="Ribonuclease H-like superfamily/Ribonuclease H"/>
    <property type="match status" value="1"/>
</dbReference>
<evidence type="ECO:0000259" key="2">
    <source>
        <dbReference type="PROSITE" id="PS50994"/>
    </source>
</evidence>
<dbReference type="Pfam" id="PF00665">
    <property type="entry name" value="rve"/>
    <property type="match status" value="1"/>
</dbReference>
<dbReference type="PROSITE" id="PS50994">
    <property type="entry name" value="INTEGRASE"/>
    <property type="match status" value="1"/>
</dbReference>
<dbReference type="Pfam" id="PF17921">
    <property type="entry name" value="Integrase_H2C2"/>
    <property type="match status" value="1"/>
</dbReference>
<dbReference type="EMBL" id="BGPR01001383">
    <property type="protein sequence ID" value="GBM52564.1"/>
    <property type="molecule type" value="Genomic_DNA"/>
</dbReference>
<dbReference type="Pfam" id="PF00078">
    <property type="entry name" value="RVT_1"/>
    <property type="match status" value="1"/>
</dbReference>
<organism evidence="3 4">
    <name type="scientific">Araneus ventricosus</name>
    <name type="common">Orbweaver spider</name>
    <name type="synonym">Epeira ventricosa</name>
    <dbReference type="NCBI Taxonomy" id="182803"/>
    <lineage>
        <taxon>Eukaryota</taxon>
        <taxon>Metazoa</taxon>
        <taxon>Ecdysozoa</taxon>
        <taxon>Arthropoda</taxon>
        <taxon>Chelicerata</taxon>
        <taxon>Arachnida</taxon>
        <taxon>Araneae</taxon>
        <taxon>Araneomorphae</taxon>
        <taxon>Entelegynae</taxon>
        <taxon>Araneoidea</taxon>
        <taxon>Araneidae</taxon>
        <taxon>Araneus</taxon>
    </lineage>
</organism>
<dbReference type="InterPro" id="IPR000477">
    <property type="entry name" value="RT_dom"/>
</dbReference>
<protein>
    <recommendedName>
        <fullName evidence="1">RNA-directed DNA polymerase</fullName>
        <ecNumber evidence="1">2.7.7.49</ecNumber>
    </recommendedName>
</protein>
<dbReference type="InterPro" id="IPR043502">
    <property type="entry name" value="DNA/RNA_pol_sf"/>
</dbReference>
<dbReference type="PANTHER" id="PTHR37984">
    <property type="entry name" value="PROTEIN CBG26694"/>
    <property type="match status" value="1"/>
</dbReference>
<dbReference type="Proteomes" id="UP000499080">
    <property type="component" value="Unassembled WGS sequence"/>
</dbReference>
<comment type="caution">
    <text evidence="3">The sequence shown here is derived from an EMBL/GenBank/DDBJ whole genome shotgun (WGS) entry which is preliminary data.</text>
</comment>
<sequence length="412" mass="46968">MNPRDIHKTAVITPIGLFEYVFMTFGLRNAAQTMQRYIDSIIRDIPSCYAYVDDLLIASVDQESHKSDLDLVFSKLSEHGIVELRRFLATLNFYHRFLKDAAKEQACLHSVVKNMVKKDNTPVAWTEDTRSAFESCKSYMLEGREVVVYTDHKPLVFAFTRKHDNSTPRQISSLAEDQFSDPELQSLRGSGTGLELRPMYFASSEKPLYCDVSTSTVRPCVTKSFRRQIFNQIHNLSHPGVKATQKLVAARFVWNNMNKDCELWCRNCIQCQKSKVARHTKSAVGHFPLPSARFSHVHIDVVGPLSPVRGITYLLSCVDRFTRWPETFPIPDQSADTIARTFLLGWISRFGVPEKVTSDRGTNFQSNLFSSLSKFLGVEQTRTIAYHPQSNGAVERFHRHLKSALMAHLPEN</sequence>
<evidence type="ECO:0000313" key="3">
    <source>
        <dbReference type="EMBL" id="GBM52564.1"/>
    </source>
</evidence>